<dbReference type="Gene3D" id="3.90.950.10">
    <property type="match status" value="1"/>
</dbReference>
<keyword evidence="7" id="KW-1185">Reference proteome</keyword>
<organism evidence="6 7">
    <name type="scientific">Pseudoalteromonas fenneropenaei</name>
    <dbReference type="NCBI Taxonomy" id="1737459"/>
    <lineage>
        <taxon>Bacteria</taxon>
        <taxon>Pseudomonadati</taxon>
        <taxon>Pseudomonadota</taxon>
        <taxon>Gammaproteobacteria</taxon>
        <taxon>Alteromonadales</taxon>
        <taxon>Pseudoalteromonadaceae</taxon>
        <taxon>Pseudoalteromonas</taxon>
    </lineage>
</organism>
<comment type="subcellular location">
    <subcellularLocation>
        <location evidence="1 5">Cytoplasm</location>
    </subcellularLocation>
</comment>
<dbReference type="CDD" id="cd00555">
    <property type="entry name" value="Maf"/>
    <property type="match status" value="1"/>
</dbReference>
<dbReference type="SUPFAM" id="SSF52972">
    <property type="entry name" value="ITPase-like"/>
    <property type="match status" value="1"/>
</dbReference>
<evidence type="ECO:0000256" key="4">
    <source>
        <dbReference type="ARBA" id="ARBA00023080"/>
    </source>
</evidence>
<feature type="site" description="Important for substrate specificity" evidence="5">
    <location>
        <position position="13"/>
    </location>
</feature>
<dbReference type="EMBL" id="JBHRSD010000002">
    <property type="protein sequence ID" value="MFC3031183.1"/>
    <property type="molecule type" value="Genomic_DNA"/>
</dbReference>
<reference evidence="7" key="1">
    <citation type="journal article" date="2019" name="Int. J. Syst. Evol. Microbiol.">
        <title>The Global Catalogue of Microorganisms (GCM) 10K type strain sequencing project: providing services to taxonomists for standard genome sequencing and annotation.</title>
        <authorList>
            <consortium name="The Broad Institute Genomics Platform"/>
            <consortium name="The Broad Institute Genome Sequencing Center for Infectious Disease"/>
            <person name="Wu L."/>
            <person name="Ma J."/>
        </authorList>
    </citation>
    <scope>NUCLEOTIDE SEQUENCE [LARGE SCALE GENOMIC DNA]</scope>
    <source>
        <strain evidence="7">KCTC 42730</strain>
    </source>
</reference>
<dbReference type="HAMAP" id="MF_00528">
    <property type="entry name" value="Maf"/>
    <property type="match status" value="1"/>
</dbReference>
<dbReference type="PANTHER" id="PTHR43213">
    <property type="entry name" value="BIFUNCTIONAL DTTP/UTP PYROPHOSPHATASE/METHYLTRANSFERASE PROTEIN-RELATED"/>
    <property type="match status" value="1"/>
</dbReference>
<evidence type="ECO:0000256" key="5">
    <source>
        <dbReference type="HAMAP-Rule" id="MF_00528"/>
    </source>
</evidence>
<dbReference type="Proteomes" id="UP001595453">
    <property type="component" value="Unassembled WGS sequence"/>
</dbReference>
<comment type="function">
    <text evidence="5">Nucleoside triphosphate pyrophosphatase that hydrolyzes 7-methyl-GTP (m(7)GTP). May have a dual role in cell division arrest and in preventing the incorporation of modified nucleotides into cellular nucleic acids.</text>
</comment>
<comment type="caution">
    <text evidence="6">The sequence shown here is derived from an EMBL/GenBank/DDBJ whole genome shotgun (WGS) entry which is preliminary data.</text>
</comment>
<dbReference type="PIRSF" id="PIRSF006305">
    <property type="entry name" value="Maf"/>
    <property type="match status" value="1"/>
</dbReference>
<gene>
    <name evidence="6" type="ORF">ACFOEE_01415</name>
</gene>
<comment type="caution">
    <text evidence="5">Lacks conserved residue(s) required for the propagation of feature annotation.</text>
</comment>
<dbReference type="RefSeq" id="WP_377120171.1">
    <property type="nucleotide sequence ID" value="NZ_JBHRSD010000002.1"/>
</dbReference>
<dbReference type="EC" id="3.6.1.-" evidence="5"/>
<evidence type="ECO:0000256" key="1">
    <source>
        <dbReference type="ARBA" id="ARBA00004496"/>
    </source>
</evidence>
<proteinExistence type="inferred from homology"/>
<comment type="similarity">
    <text evidence="5">Belongs to the Maf family. YceF subfamily.</text>
</comment>
<feature type="site" description="Important for substrate specificity" evidence="5">
    <location>
        <position position="155"/>
    </location>
</feature>
<feature type="site" description="Important for substrate specificity" evidence="5">
    <location>
        <position position="71"/>
    </location>
</feature>
<dbReference type="InterPro" id="IPR029001">
    <property type="entry name" value="ITPase-like_fam"/>
</dbReference>
<evidence type="ECO:0000313" key="7">
    <source>
        <dbReference type="Proteomes" id="UP001595453"/>
    </source>
</evidence>
<keyword evidence="3 5" id="KW-0378">Hydrolase</keyword>
<dbReference type="InterPro" id="IPR003697">
    <property type="entry name" value="Maf-like"/>
</dbReference>
<accession>A0ABV7CF19</accession>
<dbReference type="GO" id="GO:0016787">
    <property type="term" value="F:hydrolase activity"/>
    <property type="evidence" value="ECO:0007669"/>
    <property type="project" value="UniProtKB-KW"/>
</dbReference>
<dbReference type="Pfam" id="PF02545">
    <property type="entry name" value="Maf"/>
    <property type="match status" value="1"/>
</dbReference>
<comment type="cofactor">
    <cofactor evidence="5">
        <name>a divalent metal cation</name>
        <dbReference type="ChEBI" id="CHEBI:60240"/>
    </cofactor>
</comment>
<name>A0ABV7CF19_9GAMM</name>
<protein>
    <recommendedName>
        <fullName evidence="5">7-methyl-GTP pyrophosphatase</fullName>
        <shortName evidence="5">m(7)GTP pyrophosphatase</shortName>
        <ecNumber evidence="5">3.6.1.-</ecNumber>
    </recommendedName>
</protein>
<dbReference type="NCBIfam" id="TIGR00172">
    <property type="entry name" value="maf"/>
    <property type="match status" value="1"/>
</dbReference>
<keyword evidence="4 5" id="KW-0546">Nucleotide metabolism</keyword>
<evidence type="ECO:0000256" key="2">
    <source>
        <dbReference type="ARBA" id="ARBA00022490"/>
    </source>
</evidence>
<dbReference type="PANTHER" id="PTHR43213:SF10">
    <property type="entry name" value="7-METHYL-GTP PYROPHOSPHATASE"/>
    <property type="match status" value="1"/>
</dbReference>
<evidence type="ECO:0000313" key="6">
    <source>
        <dbReference type="EMBL" id="MFC3031183.1"/>
    </source>
</evidence>
<comment type="catalytic activity">
    <reaction evidence="5">
        <text>N(7)-methyl-GTP + H2O = N(7)-methyl-GMP + diphosphate + H(+)</text>
        <dbReference type="Rhea" id="RHEA:58744"/>
        <dbReference type="ChEBI" id="CHEBI:15377"/>
        <dbReference type="ChEBI" id="CHEBI:15378"/>
        <dbReference type="ChEBI" id="CHEBI:33019"/>
        <dbReference type="ChEBI" id="CHEBI:58285"/>
        <dbReference type="ChEBI" id="CHEBI:87133"/>
    </reaction>
</comment>
<evidence type="ECO:0000256" key="3">
    <source>
        <dbReference type="ARBA" id="ARBA00022801"/>
    </source>
</evidence>
<keyword evidence="2 5" id="KW-0963">Cytoplasm</keyword>
<feature type="active site" description="Proton acceptor" evidence="5">
    <location>
        <position position="70"/>
    </location>
</feature>
<sequence length="199" mass="21927">MKTNLILASSSPFRQSILKKFNLKFTAFAPDIDETPLAHETAQQLVARLSEQKARTAKQLFTDGLVIGSDQVAVFGDSILGKPHTKANAITQLTQFSGHKVTFLTGLSVYDIATDMAKTVVEPFHVHFRALSSEEIERYIDVEQPLQCAGSFKSEGLGICLFEKLEGDDPNALIGLPLIQLQRLLADFGVNVLMLQHRS</sequence>